<dbReference type="PANTHER" id="PTHR30121">
    <property type="entry name" value="UNCHARACTERIZED PROTEIN YJGR-RELATED"/>
    <property type="match status" value="1"/>
</dbReference>
<dbReference type="RefSeq" id="WP_344809381.1">
    <property type="nucleotide sequence ID" value="NZ_BAABBO010000021.1"/>
</dbReference>
<dbReference type="Pfam" id="PF01935">
    <property type="entry name" value="DUF87"/>
    <property type="match status" value="1"/>
</dbReference>
<dbReference type="Gene3D" id="3.40.50.300">
    <property type="entry name" value="P-loop containing nucleotide triphosphate hydrolases"/>
    <property type="match status" value="2"/>
</dbReference>
<evidence type="ECO:0000313" key="2">
    <source>
        <dbReference type="EMBL" id="GAA3977676.1"/>
    </source>
</evidence>
<protein>
    <recommendedName>
        <fullName evidence="1">Helicase HerA central domain-containing protein</fullName>
    </recommendedName>
</protein>
<keyword evidence="3" id="KW-1185">Reference proteome</keyword>
<sequence>MSLRSEPLLIFKGLEKEPLHGRYAEGSPGQSGMASIHDALQRPIVVTFEDATRHIITLGSTGSRKTSTVQAPAIVRLIETGCAGLIIDVKGEYRHLAEQYPERVMVVGADDHARPFNLIAGMSDGQFEAFLNDICPSHSDRYWGSMGLQDAFFVRRTYQLMNIEPTLAQIRDALASPNIFVRTFDRFARWMKTLPSEYHELLRSVLSNQFSVLAMGGSALLNGKAVPEDDIRKQYTWQTSGIIKALAPFSTDNLLRRKFSPDISDGNASESCISLEKLLYQDRKVLLLDIPVSRFGNTANIIGKLLRIRLISAITGFRRHSELGCGESFYTFLAADEYQDMINIDQKSASGGLYDDTTFFDRCRGFGHINIVATQSVSALRAKVPYGERSEALDCLLQNIGTVIVFSSSDPSTDDLLRGRVATVDAMQISSVVRSDLQAGEAFILGRGLIRHQSCNFVAKFRATAVSGAPYMSRYFAGLPDPRFYVSYTEDNRSTANPFALRGAPSPYSEEPALKESFEQNKAQLISKIFEHAGSVKIGPMTLMNDRDFCLSVSGFIGKLKTPLSSQVLELKIRSTSVMGWEVALPICRAIAIAEETIAKETALRKKEDPSEWVLSGNMTMEAEIVLDERFRLSTMRYVDGDISETVACLGGRSGASFMPLKSWILICRCLLALEKQYNQEVVRIPLLRPESEEKF</sequence>
<proteinExistence type="predicted"/>
<evidence type="ECO:0000313" key="3">
    <source>
        <dbReference type="Proteomes" id="UP001501337"/>
    </source>
</evidence>
<dbReference type="Proteomes" id="UP001501337">
    <property type="component" value="Unassembled WGS sequence"/>
</dbReference>
<evidence type="ECO:0000259" key="1">
    <source>
        <dbReference type="Pfam" id="PF01935"/>
    </source>
</evidence>
<organism evidence="2 3">
    <name type="scientific">Allohahella marinimesophila</name>
    <dbReference type="NCBI Taxonomy" id="1054972"/>
    <lineage>
        <taxon>Bacteria</taxon>
        <taxon>Pseudomonadati</taxon>
        <taxon>Pseudomonadota</taxon>
        <taxon>Gammaproteobacteria</taxon>
        <taxon>Oceanospirillales</taxon>
        <taxon>Hahellaceae</taxon>
        <taxon>Allohahella</taxon>
    </lineage>
</organism>
<name>A0ABP7Q7M5_9GAMM</name>
<gene>
    <name evidence="2" type="ORF">GCM10022278_38040</name>
</gene>
<dbReference type="InterPro" id="IPR027417">
    <property type="entry name" value="P-loop_NTPase"/>
</dbReference>
<dbReference type="InterPro" id="IPR051162">
    <property type="entry name" value="T4SS_component"/>
</dbReference>
<comment type="caution">
    <text evidence="2">The sequence shown here is derived from an EMBL/GenBank/DDBJ whole genome shotgun (WGS) entry which is preliminary data.</text>
</comment>
<accession>A0ABP7Q7M5</accession>
<feature type="domain" description="Helicase HerA central" evidence="1">
    <location>
        <begin position="49"/>
        <end position="111"/>
    </location>
</feature>
<dbReference type="PANTHER" id="PTHR30121:SF6">
    <property type="entry name" value="SLR6007 PROTEIN"/>
    <property type="match status" value="1"/>
</dbReference>
<reference evidence="3" key="1">
    <citation type="journal article" date="2019" name="Int. J. Syst. Evol. Microbiol.">
        <title>The Global Catalogue of Microorganisms (GCM) 10K type strain sequencing project: providing services to taxonomists for standard genome sequencing and annotation.</title>
        <authorList>
            <consortium name="The Broad Institute Genomics Platform"/>
            <consortium name="The Broad Institute Genome Sequencing Center for Infectious Disease"/>
            <person name="Wu L."/>
            <person name="Ma J."/>
        </authorList>
    </citation>
    <scope>NUCLEOTIDE SEQUENCE [LARGE SCALE GENOMIC DNA]</scope>
    <source>
        <strain evidence="3">JCM 17555</strain>
    </source>
</reference>
<dbReference type="InterPro" id="IPR002789">
    <property type="entry name" value="HerA_central"/>
</dbReference>
<dbReference type="EMBL" id="BAABBO010000021">
    <property type="protein sequence ID" value="GAA3977676.1"/>
    <property type="molecule type" value="Genomic_DNA"/>
</dbReference>
<dbReference type="SUPFAM" id="SSF52540">
    <property type="entry name" value="P-loop containing nucleoside triphosphate hydrolases"/>
    <property type="match status" value="1"/>
</dbReference>